<gene>
    <name evidence="1" type="ORF">GCU60_19590</name>
</gene>
<name>A0A6L9W786_9ACTN</name>
<dbReference type="EMBL" id="JAAGWG010000058">
    <property type="protein sequence ID" value="NEK87946.1"/>
    <property type="molecule type" value="Genomic_DNA"/>
</dbReference>
<accession>A0A6L9W786</accession>
<dbReference type="AlphaFoldDB" id="A0A6L9W786"/>
<evidence type="ECO:0000313" key="1">
    <source>
        <dbReference type="EMBL" id="NEK87946.1"/>
    </source>
</evidence>
<evidence type="ECO:0000313" key="2">
    <source>
        <dbReference type="Proteomes" id="UP000479241"/>
    </source>
</evidence>
<proteinExistence type="predicted"/>
<dbReference type="InterPro" id="IPR027417">
    <property type="entry name" value="P-loop_NTPase"/>
</dbReference>
<organism evidence="1 2">
    <name type="scientific">Blastococcus saxobsidens</name>
    <dbReference type="NCBI Taxonomy" id="138336"/>
    <lineage>
        <taxon>Bacteria</taxon>
        <taxon>Bacillati</taxon>
        <taxon>Actinomycetota</taxon>
        <taxon>Actinomycetes</taxon>
        <taxon>Geodermatophilales</taxon>
        <taxon>Geodermatophilaceae</taxon>
        <taxon>Blastococcus</taxon>
    </lineage>
</organism>
<dbReference type="Proteomes" id="UP000479241">
    <property type="component" value="Unassembled WGS sequence"/>
</dbReference>
<dbReference type="SUPFAM" id="SSF52540">
    <property type="entry name" value="P-loop containing nucleoside triphosphate hydrolases"/>
    <property type="match status" value="1"/>
</dbReference>
<protein>
    <submittedName>
        <fullName evidence="1">Uncharacterized protein</fullName>
    </submittedName>
</protein>
<dbReference type="RefSeq" id="WP_163208308.1">
    <property type="nucleotide sequence ID" value="NZ_JAAGWG010000058.1"/>
</dbReference>
<comment type="caution">
    <text evidence="1">The sequence shown here is derived from an EMBL/GenBank/DDBJ whole genome shotgun (WGS) entry which is preliminary data.</text>
</comment>
<sequence length="1121" mass="123261">MTPSFPRNGVSGLAGAVHIITSSRTWEGAKKSLRGSLESARDHKMRVDQVVVANLAEVNRQKRIKLAAIAKEFDCDLIQVYDRPWFANAFRDDPDWRRRILHIEGGAFSLSRTPRGARPDEHQLPTVGRDELLDRAENSDRDLILWGVPGAGKSHVAGRLGSALFLERNTAPERLLDDLLATKPKLVVVDDAGGRSEDVEHLLHARHAEKLQFRVAVTCWPHERESVADHLPEALALEVDLLTVEEIGILLRERGITRTSVIAQLLQQAQGRPAWALNLADLLVQQGAWQAVWTGQALREQIRAFLRRSMAPAEAIQLLAAIALVSDATEDQARTIAKLFELTPTQFEGLIRSVAIAGLVDVRRNRLWNSPDGRTFDSSYRVVPRTIAASIVADVYFAGHATAVRVSDVKSALPELLPGILQTQIYAALLGAEEPMVPTAEELLAVLADLGLGSDGDELLRTYALINSECTHFAFDYLMQAVQDATEVDDERSAVAATKVLAARVADSLQAENTECIALFFASLTHLAARGWDYTTAIKTVVEDVQDARTGDFPTATAIVHLCAAMASDQAQELPDHVWLKLACHVLQPTFDGNYMSPEKVNSFVLQSFTWPEEDIGAMHEALEPELVSRIASASNEELADLIEVMRKWAHIASGYPLPVRGVPNPGQQTAARRIAVSIAKAIAPLIATPGLRAVFNREASSLEIMLDEPDELFAALTAERDLSKDWEEDRRLREAELDRALAAYIEQPPSVIMTWLAGHDADLATVKDGSAAWRVMVRLSMRCDPEAWLRAALDHGLGPSAGPLISRCVANGIMTVPLATELLGDTGGRGSLISSVISDCQDAELTSLIVDALTVEDIAGLDSSYAIRHASDSTRQALFIHPDPQVRSSAAALWAAEMAYSSEEMPADPDWATAMSDLTVPSGTTRDHMQSKALEILAKTNPEIYMSLLVKHVDALEGNDDFDEWEESARKLSGAHRFELWNRVRESPMAKNLFWVISATDVGWITTAVSDPTFPVSLSKLLHATRFQHGKRYPLEVLAVMLRPLKWQPDDLLWTLEVGTHSGEDHERLERHLNVCRDLAKSPEPDLARLGERGIETFEPRLAEAKAAARRAAVRGTLGY</sequence>
<reference evidence="1 2" key="1">
    <citation type="submission" date="2019-12" db="EMBL/GenBank/DDBJ databases">
        <title>the WGS of Blastococcus saxobsidens 67B17.</title>
        <authorList>
            <person name="Jiang Z."/>
        </authorList>
    </citation>
    <scope>NUCLEOTIDE SEQUENCE [LARGE SCALE GENOMIC DNA]</scope>
    <source>
        <strain evidence="1 2">67B17</strain>
    </source>
</reference>